<evidence type="ECO:0000256" key="5">
    <source>
        <dbReference type="ARBA" id="ARBA00022682"/>
    </source>
</evidence>
<dbReference type="Pfam" id="PF00168">
    <property type="entry name" value="C2"/>
    <property type="match status" value="1"/>
</dbReference>
<keyword evidence="3" id="KW-0343">GTPase activation</keyword>
<name>A0A9Q0CBB3_9POAL</name>
<dbReference type="PROSITE" id="PS50004">
    <property type="entry name" value="C2"/>
    <property type="match status" value="1"/>
</dbReference>
<evidence type="ECO:0000259" key="13">
    <source>
        <dbReference type="PROSITE" id="PS50004"/>
    </source>
</evidence>
<evidence type="ECO:0000256" key="12">
    <source>
        <dbReference type="SAM" id="MobiDB-lite"/>
    </source>
</evidence>
<keyword evidence="4" id="KW-1003">Cell membrane</keyword>
<reference evidence="14" key="1">
    <citation type="journal article" date="2022" name="Cell">
        <title>Repeat-based holocentromeres influence genome architecture and karyotype evolution.</title>
        <authorList>
            <person name="Hofstatter P.G."/>
            <person name="Thangavel G."/>
            <person name="Lux T."/>
            <person name="Neumann P."/>
            <person name="Vondrak T."/>
            <person name="Novak P."/>
            <person name="Zhang M."/>
            <person name="Costa L."/>
            <person name="Castellani M."/>
            <person name="Scott A."/>
            <person name="Toegelov H."/>
            <person name="Fuchs J."/>
            <person name="Mata-Sucre Y."/>
            <person name="Dias Y."/>
            <person name="Vanzela A.L.L."/>
            <person name="Huettel B."/>
            <person name="Almeida C.C.S."/>
            <person name="Simkova H."/>
            <person name="Souza G."/>
            <person name="Pedrosa-Harand A."/>
            <person name="Macas J."/>
            <person name="Mayer K.F.X."/>
            <person name="Houben A."/>
            <person name="Marques A."/>
        </authorList>
    </citation>
    <scope>NUCLEOTIDE SEQUENCE</scope>
    <source>
        <strain evidence="14">RhyBre1mFocal</strain>
    </source>
</reference>
<keyword evidence="10" id="KW-0539">Nucleus</keyword>
<dbReference type="OrthoDB" id="73919at2759"/>
<dbReference type="SMART" id="SM00239">
    <property type="entry name" value="C2"/>
    <property type="match status" value="1"/>
</dbReference>
<proteinExistence type="inferred from homology"/>
<keyword evidence="7" id="KW-0106">Calcium</keyword>
<comment type="similarity">
    <text evidence="11">Belongs to the plant CAR protein family.</text>
</comment>
<keyword evidence="8" id="KW-0446">Lipid-binding</keyword>
<dbReference type="GO" id="GO:0008289">
    <property type="term" value="F:lipid binding"/>
    <property type="evidence" value="ECO:0007669"/>
    <property type="project" value="UniProtKB-KW"/>
</dbReference>
<accession>A0A9Q0CBB3</accession>
<dbReference type="GO" id="GO:0005886">
    <property type="term" value="C:plasma membrane"/>
    <property type="evidence" value="ECO:0007669"/>
    <property type="project" value="UniProtKB-SubCell"/>
</dbReference>
<sequence length="276" mass="31336">MGWDKASAHISMSHEERTNEKHVRGQVLRVSARSTSPSCACQKERDPFPNSNSSLYFTKKSSSLSTNKENSFLLGRHRKKGKIPPPISSCITSLLPSPREFHREKERMVEHLLGLLKVKVVKGVNLAVRDVSSSDPYVILHMGKQKLRTKVIKKNTNPEWNEELTLSVEDPNLPVKVNVYDKDVFTRDDSMGRAEFDIRPFVDVVKRDLSNVPNGTVVQKIIPNRQNFLAEESAIYKAEGKVMQDLALRLKDVECGEIELRLTWVTIPGARGLERY</sequence>
<gene>
    <name evidence="14" type="ORF">LUZ63_014883</name>
</gene>
<evidence type="ECO:0000256" key="6">
    <source>
        <dbReference type="ARBA" id="ARBA00022723"/>
    </source>
</evidence>
<dbReference type="PANTHER" id="PTHR45933">
    <property type="entry name" value="PROTEIN C2-DOMAIN ABA-RELATED 4"/>
    <property type="match status" value="1"/>
</dbReference>
<feature type="region of interest" description="Disordered" evidence="12">
    <location>
        <begin position="1"/>
        <end position="25"/>
    </location>
</feature>
<dbReference type="AlphaFoldDB" id="A0A9Q0CBB3"/>
<feature type="compositionally biased region" description="Basic and acidic residues" evidence="12">
    <location>
        <begin position="12"/>
        <end position="23"/>
    </location>
</feature>
<evidence type="ECO:0000256" key="4">
    <source>
        <dbReference type="ARBA" id="ARBA00022475"/>
    </source>
</evidence>
<organism evidence="14 15">
    <name type="scientific">Rhynchospora breviuscula</name>
    <dbReference type="NCBI Taxonomy" id="2022672"/>
    <lineage>
        <taxon>Eukaryota</taxon>
        <taxon>Viridiplantae</taxon>
        <taxon>Streptophyta</taxon>
        <taxon>Embryophyta</taxon>
        <taxon>Tracheophyta</taxon>
        <taxon>Spermatophyta</taxon>
        <taxon>Magnoliopsida</taxon>
        <taxon>Liliopsida</taxon>
        <taxon>Poales</taxon>
        <taxon>Cyperaceae</taxon>
        <taxon>Cyperoideae</taxon>
        <taxon>Rhynchosporeae</taxon>
        <taxon>Rhynchospora</taxon>
    </lineage>
</organism>
<evidence type="ECO:0000256" key="9">
    <source>
        <dbReference type="ARBA" id="ARBA00023136"/>
    </source>
</evidence>
<dbReference type="InterPro" id="IPR000008">
    <property type="entry name" value="C2_dom"/>
</dbReference>
<evidence type="ECO:0000256" key="8">
    <source>
        <dbReference type="ARBA" id="ARBA00023121"/>
    </source>
</evidence>
<comment type="subcellular location">
    <subcellularLocation>
        <location evidence="2">Cell membrane</location>
    </subcellularLocation>
    <subcellularLocation>
        <location evidence="1">Nucleus</location>
    </subcellularLocation>
</comment>
<evidence type="ECO:0000256" key="10">
    <source>
        <dbReference type="ARBA" id="ARBA00023242"/>
    </source>
</evidence>
<evidence type="ECO:0000256" key="7">
    <source>
        <dbReference type="ARBA" id="ARBA00022837"/>
    </source>
</evidence>
<evidence type="ECO:0000256" key="3">
    <source>
        <dbReference type="ARBA" id="ARBA00022468"/>
    </source>
</evidence>
<feature type="domain" description="C2" evidence="13">
    <location>
        <begin position="95"/>
        <end position="211"/>
    </location>
</feature>
<evidence type="ECO:0000256" key="2">
    <source>
        <dbReference type="ARBA" id="ARBA00004236"/>
    </source>
</evidence>
<evidence type="ECO:0000256" key="11">
    <source>
        <dbReference type="ARBA" id="ARBA00024037"/>
    </source>
</evidence>
<evidence type="ECO:0000313" key="14">
    <source>
        <dbReference type="EMBL" id="KAJ1690728.1"/>
    </source>
</evidence>
<dbReference type="GO" id="GO:0009738">
    <property type="term" value="P:abscisic acid-activated signaling pathway"/>
    <property type="evidence" value="ECO:0007669"/>
    <property type="project" value="UniProtKB-KW"/>
</dbReference>
<comment type="caution">
    <text evidence="14">The sequence shown here is derived from an EMBL/GenBank/DDBJ whole genome shotgun (WGS) entry which is preliminary data.</text>
</comment>
<dbReference type="SUPFAM" id="SSF49562">
    <property type="entry name" value="C2 domain (Calcium/lipid-binding domain, CaLB)"/>
    <property type="match status" value="1"/>
</dbReference>
<dbReference type="EMBL" id="JAMQYH010000004">
    <property type="protein sequence ID" value="KAJ1690728.1"/>
    <property type="molecule type" value="Genomic_DNA"/>
</dbReference>
<evidence type="ECO:0000256" key="1">
    <source>
        <dbReference type="ARBA" id="ARBA00004123"/>
    </source>
</evidence>
<dbReference type="InterPro" id="IPR035892">
    <property type="entry name" value="C2_domain_sf"/>
</dbReference>
<dbReference type="GO" id="GO:0046872">
    <property type="term" value="F:metal ion binding"/>
    <property type="evidence" value="ECO:0007669"/>
    <property type="project" value="UniProtKB-KW"/>
</dbReference>
<keyword evidence="9" id="KW-0472">Membrane</keyword>
<dbReference type="CDD" id="cd04038">
    <property type="entry name" value="C2_ArfGAP"/>
    <property type="match status" value="1"/>
</dbReference>
<dbReference type="Proteomes" id="UP001151287">
    <property type="component" value="Unassembled WGS sequence"/>
</dbReference>
<keyword evidence="15" id="KW-1185">Reference proteome</keyword>
<protein>
    <recommendedName>
        <fullName evidence="13">C2 domain-containing protein</fullName>
    </recommendedName>
</protein>
<keyword evidence="5" id="KW-0938">Abscisic acid signaling pathway</keyword>
<dbReference type="Gene3D" id="2.60.40.150">
    <property type="entry name" value="C2 domain"/>
    <property type="match status" value="1"/>
</dbReference>
<dbReference type="GO" id="GO:0005634">
    <property type="term" value="C:nucleus"/>
    <property type="evidence" value="ECO:0007669"/>
    <property type="project" value="UniProtKB-SubCell"/>
</dbReference>
<keyword evidence="6" id="KW-0479">Metal-binding</keyword>
<dbReference type="GO" id="GO:0005096">
    <property type="term" value="F:GTPase activator activity"/>
    <property type="evidence" value="ECO:0007669"/>
    <property type="project" value="UniProtKB-KW"/>
</dbReference>
<evidence type="ECO:0000313" key="15">
    <source>
        <dbReference type="Proteomes" id="UP001151287"/>
    </source>
</evidence>
<dbReference type="InterPro" id="IPR044562">
    <property type="entry name" value="CAR1-11"/>
</dbReference>
<dbReference type="PANTHER" id="PTHR45933:SF5">
    <property type="entry name" value="PROTEIN C2-DOMAIN ABA-RELATED 4"/>
    <property type="match status" value="1"/>
</dbReference>